<protein>
    <submittedName>
        <fullName evidence="1">Uncharacterized protein</fullName>
    </submittedName>
</protein>
<evidence type="ECO:0000313" key="1">
    <source>
        <dbReference type="EMBL" id="CAH2091192.1"/>
    </source>
</evidence>
<name>A0AAU9U0B5_EUPED</name>
<keyword evidence="2" id="KW-1185">Reference proteome</keyword>
<sequence>MAHVLARCAGAETMPTWGHHWPLYISRINYNNQCSADNQIKQNVQLIFLALLAFACAKPLVYTAPIAAAYTAPVAAAYTAPIAYSAYSAYSPVAYSTYTYAAPYTYYV</sequence>
<proteinExistence type="predicted"/>
<evidence type="ECO:0000313" key="2">
    <source>
        <dbReference type="Proteomes" id="UP001153954"/>
    </source>
</evidence>
<dbReference type="AlphaFoldDB" id="A0AAU9U0B5"/>
<dbReference type="Proteomes" id="UP001153954">
    <property type="component" value="Unassembled WGS sequence"/>
</dbReference>
<accession>A0AAU9U0B5</accession>
<comment type="caution">
    <text evidence="1">The sequence shown here is derived from an EMBL/GenBank/DDBJ whole genome shotgun (WGS) entry which is preliminary data.</text>
</comment>
<reference evidence="1" key="1">
    <citation type="submission" date="2022-03" db="EMBL/GenBank/DDBJ databases">
        <authorList>
            <person name="Tunstrom K."/>
        </authorList>
    </citation>
    <scope>NUCLEOTIDE SEQUENCE</scope>
</reference>
<gene>
    <name evidence="1" type="ORF">EEDITHA_LOCUS7077</name>
</gene>
<organism evidence="1 2">
    <name type="scientific">Euphydryas editha</name>
    <name type="common">Edith's checkerspot</name>
    <dbReference type="NCBI Taxonomy" id="104508"/>
    <lineage>
        <taxon>Eukaryota</taxon>
        <taxon>Metazoa</taxon>
        <taxon>Ecdysozoa</taxon>
        <taxon>Arthropoda</taxon>
        <taxon>Hexapoda</taxon>
        <taxon>Insecta</taxon>
        <taxon>Pterygota</taxon>
        <taxon>Neoptera</taxon>
        <taxon>Endopterygota</taxon>
        <taxon>Lepidoptera</taxon>
        <taxon>Glossata</taxon>
        <taxon>Ditrysia</taxon>
        <taxon>Papilionoidea</taxon>
        <taxon>Nymphalidae</taxon>
        <taxon>Nymphalinae</taxon>
        <taxon>Euphydryas</taxon>
    </lineage>
</organism>
<dbReference type="EMBL" id="CAKOGL010000010">
    <property type="protein sequence ID" value="CAH2091192.1"/>
    <property type="molecule type" value="Genomic_DNA"/>
</dbReference>